<dbReference type="FunFam" id="3.30.160.60:FF:001270">
    <property type="entry name" value="zinc finger protein 583 isoform X1"/>
    <property type="match status" value="1"/>
</dbReference>
<accession>A0A8V5GUL1</accession>
<evidence type="ECO:0000256" key="2">
    <source>
        <dbReference type="ARBA" id="ARBA00004123"/>
    </source>
</evidence>
<feature type="region of interest" description="Disordered" evidence="12">
    <location>
        <begin position="236"/>
        <end position="268"/>
    </location>
</feature>
<keyword evidence="5" id="KW-0677">Repeat</keyword>
<dbReference type="PROSITE" id="PS50157">
    <property type="entry name" value="ZINC_FINGER_C2H2_2"/>
    <property type="match status" value="13"/>
</dbReference>
<evidence type="ECO:0000256" key="8">
    <source>
        <dbReference type="ARBA" id="ARBA00023015"/>
    </source>
</evidence>
<keyword evidence="6" id="KW-0863">Zinc-finger</keyword>
<proteinExistence type="inferred from homology"/>
<keyword evidence="7" id="KW-0862">Zinc</keyword>
<dbReference type="Pfam" id="PF13465">
    <property type="entry name" value="zf-H2C2_2"/>
    <property type="match status" value="1"/>
</dbReference>
<keyword evidence="11" id="KW-0539">Nucleus</keyword>
<evidence type="ECO:0000256" key="11">
    <source>
        <dbReference type="ARBA" id="ARBA00023242"/>
    </source>
</evidence>
<dbReference type="FunFam" id="3.30.160.60:FF:000931">
    <property type="entry name" value="zinc finger protein 697"/>
    <property type="match status" value="1"/>
</dbReference>
<dbReference type="GO" id="GO:0000981">
    <property type="term" value="F:DNA-binding transcription factor activity, RNA polymerase II-specific"/>
    <property type="evidence" value="ECO:0007669"/>
    <property type="project" value="TreeGrafter"/>
</dbReference>
<feature type="compositionally biased region" description="Basic and acidic residues" evidence="12">
    <location>
        <begin position="289"/>
        <end position="299"/>
    </location>
</feature>
<name>A0A8V5GUL1_MELUD</name>
<protein>
    <submittedName>
        <fullName evidence="13">Uncharacterized protein</fullName>
    </submittedName>
</protein>
<comment type="subcellular location">
    <subcellularLocation>
        <location evidence="2">Nucleus</location>
    </subcellularLocation>
</comment>
<dbReference type="PROSITE" id="PS00028">
    <property type="entry name" value="ZINC_FINGER_C2H2_1"/>
    <property type="match status" value="13"/>
</dbReference>
<dbReference type="InterPro" id="IPR013087">
    <property type="entry name" value="Znf_C2H2_type"/>
</dbReference>
<dbReference type="FunFam" id="3.30.160.60:FF:000030">
    <property type="entry name" value="Zinc finger protein 628"/>
    <property type="match status" value="1"/>
</dbReference>
<dbReference type="FunFam" id="3.30.160.60:FF:000416">
    <property type="entry name" value="zinc finger protein 879 isoform X1"/>
    <property type="match status" value="1"/>
</dbReference>
<dbReference type="Ensembl" id="ENSMUNT00000026010.1">
    <property type="protein sequence ID" value="ENSMUNP00000030713.1"/>
    <property type="gene ID" value="ENSMUNG00000021396.1"/>
</dbReference>
<evidence type="ECO:0000256" key="10">
    <source>
        <dbReference type="ARBA" id="ARBA00023163"/>
    </source>
</evidence>
<organism evidence="13 14">
    <name type="scientific">Melopsittacus undulatus</name>
    <name type="common">Budgerigar</name>
    <name type="synonym">Psittacus undulatus</name>
    <dbReference type="NCBI Taxonomy" id="13146"/>
    <lineage>
        <taxon>Eukaryota</taxon>
        <taxon>Metazoa</taxon>
        <taxon>Chordata</taxon>
        <taxon>Craniata</taxon>
        <taxon>Vertebrata</taxon>
        <taxon>Euteleostomi</taxon>
        <taxon>Archelosauria</taxon>
        <taxon>Archosauria</taxon>
        <taxon>Dinosauria</taxon>
        <taxon>Saurischia</taxon>
        <taxon>Theropoda</taxon>
        <taxon>Coelurosauria</taxon>
        <taxon>Aves</taxon>
        <taxon>Neognathae</taxon>
        <taxon>Neoaves</taxon>
        <taxon>Telluraves</taxon>
        <taxon>Australaves</taxon>
        <taxon>Psittaciformes</taxon>
        <taxon>Psittaculidae</taxon>
        <taxon>Melopsittacus</taxon>
    </lineage>
</organism>
<dbReference type="FunFam" id="3.30.160.60:FF:000690">
    <property type="entry name" value="Zinc finger protein 354C"/>
    <property type="match status" value="1"/>
</dbReference>
<feature type="region of interest" description="Disordered" evidence="12">
    <location>
        <begin position="280"/>
        <end position="300"/>
    </location>
</feature>
<dbReference type="GO" id="GO:0000978">
    <property type="term" value="F:RNA polymerase II cis-regulatory region sequence-specific DNA binding"/>
    <property type="evidence" value="ECO:0007669"/>
    <property type="project" value="TreeGrafter"/>
</dbReference>
<dbReference type="Proteomes" id="UP000694405">
    <property type="component" value="Unassembled WGS sequence"/>
</dbReference>
<evidence type="ECO:0000256" key="9">
    <source>
        <dbReference type="ARBA" id="ARBA00023125"/>
    </source>
</evidence>
<dbReference type="FunFam" id="3.30.160.60:FF:000322">
    <property type="entry name" value="GDNF-inducible zinc finger protein 1"/>
    <property type="match status" value="1"/>
</dbReference>
<dbReference type="SMART" id="SM00355">
    <property type="entry name" value="ZnF_C2H2"/>
    <property type="match status" value="13"/>
</dbReference>
<dbReference type="FunFam" id="3.30.160.60:FF:000761">
    <property type="entry name" value="Zinc finger protein 449"/>
    <property type="match status" value="1"/>
</dbReference>
<dbReference type="Gene3D" id="3.30.160.60">
    <property type="entry name" value="Classic Zinc Finger"/>
    <property type="match status" value="13"/>
</dbReference>
<sequence>MQENYENVISLAEEIAISWPRITAFAESHRRRGLVSGGEAEGEQGQPEPTQLQPSGSTGDGGVNPDLRRQLGLILQTAGRSQVEKMLRELVREQGQAGKRRSRKKASKDGGSGTEDPPLEDTIRPRSQEEATTPPVTFRSGCSACGTRLRSRSRHCSQCSDGRDKPHRCGDCGKGFSRGSNLTQHRRIHTGERPHRCGDCGKGFIQRSDLERHRRIHTGERPYPCGDCGKRFSVSSHLDRHRQTHTGGPGPPRARMVPEGSSAPPPHRCPDCGKSFSQRSALAKHRKTHSGDRPHRCGDCGKSFSRGSNLTQHRRIHTGERPFACGDCGKGFIQRSDLERHQRIHTGERPYTCPECGKSFSVSSHLDRHQKIHAAERASYRCPEHLDTFLAAHRHGRLFQCSQCGRCFGQGAALVKHQRSHGGQASKCPDCGKNRAGTLGLRPRAQQCLDCGLEADGGGGGGDSVPVPPEKPYKCGECGKGFGQRSALVKHRRIHTGEKPYACGDCGKGFIQKSDLTIHRRMHTGEKPYKCGECGKCFSVSSNLITHQRTHLGQKPYQCSECGKSFIQRSELTIHQRVHTGEKPYKCGACGKCFSRSSHLNRHQRTHAGDKAKGTDANGTGSGAAFSGPFGPVPALPPFPGAVPGLELPWALPFPARAFPQPCCPPAPAPGAQALSN</sequence>
<evidence type="ECO:0000256" key="7">
    <source>
        <dbReference type="ARBA" id="ARBA00022833"/>
    </source>
</evidence>
<evidence type="ECO:0000313" key="14">
    <source>
        <dbReference type="Proteomes" id="UP000694405"/>
    </source>
</evidence>
<keyword evidence="8" id="KW-0805">Transcription regulation</keyword>
<evidence type="ECO:0000256" key="5">
    <source>
        <dbReference type="ARBA" id="ARBA00022737"/>
    </source>
</evidence>
<evidence type="ECO:0000256" key="6">
    <source>
        <dbReference type="ARBA" id="ARBA00022771"/>
    </source>
</evidence>
<feature type="compositionally biased region" description="Low complexity" evidence="12">
    <location>
        <begin position="43"/>
        <end position="54"/>
    </location>
</feature>
<dbReference type="GO" id="GO:0008270">
    <property type="term" value="F:zinc ion binding"/>
    <property type="evidence" value="ECO:0007669"/>
    <property type="project" value="UniProtKB-KW"/>
</dbReference>
<evidence type="ECO:0000256" key="4">
    <source>
        <dbReference type="ARBA" id="ARBA00022723"/>
    </source>
</evidence>
<dbReference type="FunFam" id="3.30.160.60:FF:000642">
    <property type="entry name" value="Zinc finger with KRAB and SCAN domains 2"/>
    <property type="match status" value="1"/>
</dbReference>
<dbReference type="GO" id="GO:0005634">
    <property type="term" value="C:nucleus"/>
    <property type="evidence" value="ECO:0007669"/>
    <property type="project" value="UniProtKB-SubCell"/>
</dbReference>
<feature type="region of interest" description="Disordered" evidence="12">
    <location>
        <begin position="33"/>
        <end position="66"/>
    </location>
</feature>
<comment type="function">
    <text evidence="1">May be involved in transcriptional regulation.</text>
</comment>
<dbReference type="InterPro" id="IPR036236">
    <property type="entry name" value="Znf_C2H2_sf"/>
</dbReference>
<dbReference type="OrthoDB" id="9411774at2759"/>
<dbReference type="PANTHER" id="PTHR23226">
    <property type="entry name" value="ZINC FINGER AND SCAN DOMAIN-CONTAINING"/>
    <property type="match status" value="1"/>
</dbReference>
<keyword evidence="4" id="KW-0479">Metal-binding</keyword>
<dbReference type="FunFam" id="3.30.160.60:FF:002063">
    <property type="entry name" value="RB associated KRAB zinc finger"/>
    <property type="match status" value="1"/>
</dbReference>
<feature type="region of interest" description="Disordered" evidence="12">
    <location>
        <begin position="601"/>
        <end position="626"/>
    </location>
</feature>
<keyword evidence="14" id="KW-1185">Reference proteome</keyword>
<dbReference type="FunFam" id="3.30.160.60:FF:002343">
    <property type="entry name" value="Zinc finger protein 33A"/>
    <property type="match status" value="1"/>
</dbReference>
<evidence type="ECO:0000313" key="13">
    <source>
        <dbReference type="Ensembl" id="ENSMUNP00000030713.1"/>
    </source>
</evidence>
<dbReference type="RefSeq" id="XP_033929448.1">
    <property type="nucleotide sequence ID" value="XM_034073557.1"/>
</dbReference>
<dbReference type="FunFam" id="3.30.160.60:FF:003109">
    <property type="match status" value="1"/>
</dbReference>
<evidence type="ECO:0000256" key="1">
    <source>
        <dbReference type="ARBA" id="ARBA00003767"/>
    </source>
</evidence>
<comment type="similarity">
    <text evidence="3">Belongs to the krueppel C2H2-type zinc-finger protein family.</text>
</comment>
<keyword evidence="10" id="KW-0804">Transcription</keyword>
<reference evidence="13" key="2">
    <citation type="submission" date="2025-08" db="UniProtKB">
        <authorList>
            <consortium name="Ensembl"/>
        </authorList>
    </citation>
    <scope>IDENTIFICATION</scope>
</reference>
<gene>
    <name evidence="13" type="primary">LOC101870244</name>
</gene>
<evidence type="ECO:0000256" key="12">
    <source>
        <dbReference type="SAM" id="MobiDB-lite"/>
    </source>
</evidence>
<reference evidence="13" key="3">
    <citation type="submission" date="2025-09" db="UniProtKB">
        <authorList>
            <consortium name="Ensembl"/>
        </authorList>
    </citation>
    <scope>IDENTIFICATION</scope>
</reference>
<feature type="region of interest" description="Disordered" evidence="12">
    <location>
        <begin position="93"/>
        <end position="142"/>
    </location>
</feature>
<dbReference type="SUPFAM" id="SSF57667">
    <property type="entry name" value="beta-beta-alpha zinc fingers"/>
    <property type="match status" value="8"/>
</dbReference>
<reference evidence="13" key="1">
    <citation type="submission" date="2020-03" db="EMBL/GenBank/DDBJ databases">
        <title>Melopsittacus undulatus (budgerigar) genome, bMelUnd1, maternal haplotype with Z.</title>
        <authorList>
            <person name="Gedman G."/>
            <person name="Mountcastle J."/>
            <person name="Haase B."/>
            <person name="Formenti G."/>
            <person name="Wright T."/>
            <person name="Apodaca J."/>
            <person name="Pelan S."/>
            <person name="Chow W."/>
            <person name="Rhie A."/>
            <person name="Howe K."/>
            <person name="Fedrigo O."/>
            <person name="Jarvis E.D."/>
        </authorList>
    </citation>
    <scope>NUCLEOTIDE SEQUENCE [LARGE SCALE GENOMIC DNA]</scope>
</reference>
<dbReference type="GeneID" id="101870244"/>
<dbReference type="PANTHER" id="PTHR23226:SF416">
    <property type="entry name" value="FI01424P"/>
    <property type="match status" value="1"/>
</dbReference>
<dbReference type="FunFam" id="3.30.160.60:FF:000933">
    <property type="entry name" value="zinc finger protein 771"/>
    <property type="match status" value="1"/>
</dbReference>
<dbReference type="AlphaFoldDB" id="A0A8V5GUL1"/>
<dbReference type="FunFam" id="3.30.160.60:FF:002196">
    <property type="entry name" value="zinc finger protein 850-like isoform X3"/>
    <property type="match status" value="1"/>
</dbReference>
<evidence type="ECO:0000256" key="3">
    <source>
        <dbReference type="ARBA" id="ARBA00006991"/>
    </source>
</evidence>
<keyword evidence="9" id="KW-0238">DNA-binding</keyword>
<dbReference type="Pfam" id="PF00096">
    <property type="entry name" value="zf-C2H2"/>
    <property type="match status" value="11"/>
</dbReference>